<dbReference type="EMBL" id="CP000575">
    <property type="protein sequence ID" value="ABN69697.1"/>
    <property type="molecule type" value="Genomic_DNA"/>
</dbReference>
<dbReference type="GO" id="GO:0005524">
    <property type="term" value="F:ATP binding"/>
    <property type="evidence" value="ECO:0007669"/>
    <property type="project" value="UniProtKB-KW"/>
</dbReference>
<feature type="transmembrane region" description="Helical" evidence="15">
    <location>
        <begin position="611"/>
        <end position="633"/>
    </location>
</feature>
<dbReference type="GO" id="GO:0016887">
    <property type="term" value="F:ATP hydrolysis activity"/>
    <property type="evidence" value="ECO:0007669"/>
    <property type="project" value="InterPro"/>
</dbReference>
<dbReference type="InterPro" id="IPR008250">
    <property type="entry name" value="ATPase_P-typ_transduc_dom_A_sf"/>
</dbReference>
<dbReference type="SFLD" id="SFLDS00003">
    <property type="entry name" value="Haloacid_Dehalogenase"/>
    <property type="match status" value="1"/>
</dbReference>
<keyword evidence="14 15" id="KW-0472">Membrane</keyword>
<dbReference type="PRINTS" id="PR00943">
    <property type="entry name" value="CUATPASE"/>
</dbReference>
<dbReference type="InterPro" id="IPR001757">
    <property type="entry name" value="P_typ_ATPase"/>
</dbReference>
<evidence type="ECO:0000256" key="13">
    <source>
        <dbReference type="ARBA" id="ARBA00023065"/>
    </source>
</evidence>
<evidence type="ECO:0000256" key="4">
    <source>
        <dbReference type="ARBA" id="ARBA00022475"/>
    </source>
</evidence>
<dbReference type="GeneID" id="4907957"/>
<evidence type="ECO:0000256" key="15">
    <source>
        <dbReference type="SAM" id="Phobius"/>
    </source>
</evidence>
<evidence type="ECO:0000256" key="14">
    <source>
        <dbReference type="ARBA" id="ARBA00023136"/>
    </source>
</evidence>
<evidence type="ECO:0000256" key="3">
    <source>
        <dbReference type="ARBA" id="ARBA00022448"/>
    </source>
</evidence>
<dbReference type="Gene3D" id="2.70.150.10">
    <property type="entry name" value="Calcium-transporting ATPase, cytoplasmic transduction domain A"/>
    <property type="match status" value="1"/>
</dbReference>
<keyword evidence="7" id="KW-0479">Metal-binding</keyword>
<evidence type="ECO:0000256" key="6">
    <source>
        <dbReference type="ARBA" id="ARBA00022692"/>
    </source>
</evidence>
<dbReference type="AlphaFoldDB" id="A3DM37"/>
<accession>A3DM37</accession>
<reference evidence="17 18" key="2">
    <citation type="journal article" date="2009" name="Stand. Genomic Sci.">
        <title>Complete genome sequence of Staphylothermus marinus Stetter and Fiala 1986 type strain F1.</title>
        <authorList>
            <person name="Anderson I.J."/>
            <person name="Sun H."/>
            <person name="Lapidus A."/>
            <person name="Copeland A."/>
            <person name="Glavina Del Rio T."/>
            <person name="Tice H."/>
            <person name="Dalin E."/>
            <person name="Lucas S."/>
            <person name="Barry K."/>
            <person name="Land M."/>
            <person name="Richardson P."/>
            <person name="Huber H."/>
            <person name="Kyrpides N.C."/>
        </authorList>
    </citation>
    <scope>NUCLEOTIDE SEQUENCE [LARGE SCALE GENOMIC DNA]</scope>
    <source>
        <strain evidence="18">ATCC 43588 / DSM 3639 / JCM 9404 / F1</strain>
    </source>
</reference>
<organism evidence="17 18">
    <name type="scientific">Staphylothermus marinus (strain ATCC 43588 / DSM 3639 / JCM 9404 / F1)</name>
    <dbReference type="NCBI Taxonomy" id="399550"/>
    <lineage>
        <taxon>Archaea</taxon>
        <taxon>Thermoproteota</taxon>
        <taxon>Thermoprotei</taxon>
        <taxon>Desulfurococcales</taxon>
        <taxon>Desulfurococcaceae</taxon>
        <taxon>Staphylothermus</taxon>
    </lineage>
</organism>
<dbReference type="OrthoDB" id="8588at2157"/>
<dbReference type="PROSITE" id="PS00154">
    <property type="entry name" value="ATPASE_E1_E2"/>
    <property type="match status" value="1"/>
</dbReference>
<evidence type="ECO:0000256" key="9">
    <source>
        <dbReference type="ARBA" id="ARBA00022840"/>
    </source>
</evidence>
<keyword evidence="11" id="KW-1278">Translocase</keyword>
<feature type="transmembrane region" description="Helical" evidence="15">
    <location>
        <begin position="639"/>
        <end position="659"/>
    </location>
</feature>
<reference evidence="18" key="1">
    <citation type="journal article" date="2009" name="BMC Genomics">
        <title>The complete genome sequence of Staphylothermus marinus reveals differences in sulfur metabolism among heterotrophic Crenarchaeota.</title>
        <authorList>
            <person name="Anderson I.J."/>
            <person name="Dharmarajan L."/>
            <person name="Rodriguez J."/>
            <person name="Hooper S."/>
            <person name="Porat I."/>
            <person name="Ulrich L.E."/>
            <person name="Elkins J.G."/>
            <person name="Mavromatis K."/>
            <person name="Sun H."/>
            <person name="Land M."/>
            <person name="Lapidus A."/>
            <person name="Lucas S."/>
            <person name="Barry K."/>
            <person name="Huber H."/>
            <person name="Zhulin I.B."/>
            <person name="Whitman W.B."/>
            <person name="Mukhopadhyay B."/>
            <person name="Woese C."/>
            <person name="Bristow J."/>
            <person name="Kyrpides N."/>
        </authorList>
    </citation>
    <scope>NUCLEOTIDE SEQUENCE [LARGE SCALE GENOMIC DNA]</scope>
    <source>
        <strain evidence="18">ATCC 43588 / DSM 3639 / JCM 9404 / F1</strain>
    </source>
</reference>
<dbReference type="InterPro" id="IPR023299">
    <property type="entry name" value="ATPase_P-typ_cyto_dom_N"/>
</dbReference>
<evidence type="ECO:0000256" key="11">
    <source>
        <dbReference type="ARBA" id="ARBA00022967"/>
    </source>
</evidence>
<dbReference type="InterPro" id="IPR044492">
    <property type="entry name" value="P_typ_ATPase_HD_dom"/>
</dbReference>
<dbReference type="SUPFAM" id="SSF56784">
    <property type="entry name" value="HAD-like"/>
    <property type="match status" value="1"/>
</dbReference>
<keyword evidence="10" id="KW-0460">Magnesium</keyword>
<dbReference type="GO" id="GO:0005507">
    <property type="term" value="F:copper ion binding"/>
    <property type="evidence" value="ECO:0007669"/>
    <property type="project" value="TreeGrafter"/>
</dbReference>
<dbReference type="SUPFAM" id="SSF81653">
    <property type="entry name" value="Calcium ATPase, transduction domain A"/>
    <property type="match status" value="1"/>
</dbReference>
<dbReference type="SFLD" id="SFLDG00002">
    <property type="entry name" value="C1.7:_P-type_atpase_like"/>
    <property type="match status" value="1"/>
</dbReference>
<evidence type="ECO:0000256" key="8">
    <source>
        <dbReference type="ARBA" id="ARBA00022741"/>
    </source>
</evidence>
<evidence type="ECO:0000256" key="5">
    <source>
        <dbReference type="ARBA" id="ARBA00022553"/>
    </source>
</evidence>
<keyword evidence="4" id="KW-1003">Cell membrane</keyword>
<dbReference type="Pfam" id="PF00122">
    <property type="entry name" value="E1-E2_ATPase"/>
    <property type="match status" value="1"/>
</dbReference>
<sequence>MSNSDNGHGISHKHHDHATMIADYWRRFIISTVLTVPIILLSPSLQGFIGFSIDFPGRLFILWFISSIVYIYGGKPFLIGLFNEIRNRLPGMMTLIGVAISVAYAYSTLVTFIIPGKTFFWEIATLIDVMLLGHWIEMKSILGASKAVENLVKAMPSTAHLVRPDGSVVEVHVSHVRVGDRVLVRPGEKIPVDGVVVDGSSSVDESLVTGESKPVYKTVGSKVIAGTVNLDGSLIVEARAVGKNTYLSQVVKLIQTIQASRSRLQDIADRVAKWLTIIALSIGSVTFVVWLLYIGDSVFALERAVTVMVITCPHALGLAIPLVIARSTALTASKGILVRNRSVFERTYKVNTVVMDKTGTLTKGKPVVVEIVPIKKGYDEKKVLQLAASLEKHSSHPLAEAIVKHGEKLGVQLLRVENFKNIPGVGVEGVIDNERIVIASPRYVEEEIKEIPVEAEKYVKEGYTIIFVIVNNEIVGTIILDDEIREESREAVRELKNRGIKVVMLTGDARNVAVRVAKELGINEYYAEVLPHQKAEIIHKLREEGRVVAMVGDGVNDAPALIEADVGIAIGAGTDIAIESADIILVKNDPRDVVQVIDLSKKTYKKIKQNLLWAVGYNVFAIPAAAGVLYFIGFLLPPAIGALLMSASTVIVAVNASTLK</sequence>
<feature type="transmembrane region" description="Helical" evidence="15">
    <location>
        <begin position="119"/>
        <end position="136"/>
    </location>
</feature>
<dbReference type="GO" id="GO:0005886">
    <property type="term" value="C:plasma membrane"/>
    <property type="evidence" value="ECO:0007669"/>
    <property type="project" value="UniProtKB-SubCell"/>
</dbReference>
<dbReference type="RefSeq" id="WP_011838888.1">
    <property type="nucleotide sequence ID" value="NC_009033.1"/>
</dbReference>
<dbReference type="InterPro" id="IPR023298">
    <property type="entry name" value="ATPase_P-typ_TM_dom_sf"/>
</dbReference>
<dbReference type="PANTHER" id="PTHR43520:SF5">
    <property type="entry name" value="CATION-TRANSPORTING P-TYPE ATPASE-RELATED"/>
    <property type="match status" value="1"/>
</dbReference>
<keyword evidence="3" id="KW-0813">Transport</keyword>
<dbReference type="Gene3D" id="3.40.1110.10">
    <property type="entry name" value="Calcium-transporting ATPase, cytoplasmic domain N"/>
    <property type="match status" value="1"/>
</dbReference>
<dbReference type="eggNOG" id="arCOG01576">
    <property type="taxonomic scope" value="Archaea"/>
</dbReference>
<dbReference type="Proteomes" id="UP000000254">
    <property type="component" value="Chromosome"/>
</dbReference>
<keyword evidence="5" id="KW-0597">Phosphoprotein</keyword>
<keyword evidence="12 15" id="KW-1133">Transmembrane helix</keyword>
<dbReference type="InterPro" id="IPR059000">
    <property type="entry name" value="ATPase_P-type_domA"/>
</dbReference>
<dbReference type="NCBIfam" id="TIGR01494">
    <property type="entry name" value="ATPase_P-type"/>
    <property type="match status" value="1"/>
</dbReference>
<name>A3DM37_STAMF</name>
<dbReference type="InterPro" id="IPR018303">
    <property type="entry name" value="ATPase_P-typ_P_site"/>
</dbReference>
<dbReference type="GO" id="GO:0043682">
    <property type="term" value="F:P-type divalent copper transporter activity"/>
    <property type="evidence" value="ECO:0007669"/>
    <property type="project" value="TreeGrafter"/>
</dbReference>
<comment type="similarity">
    <text evidence="2">Belongs to the cation transport ATPase (P-type) (TC 3.A.3) family. Type IB subfamily.</text>
</comment>
<dbReference type="FunFam" id="3.40.50.1000:FF:000020">
    <property type="entry name" value="Probable cation-transporting P-type ATPase"/>
    <property type="match status" value="1"/>
</dbReference>
<feature type="domain" description="P-type ATPase A" evidence="16">
    <location>
        <begin position="155"/>
        <end position="255"/>
    </location>
</feature>
<dbReference type="InterPro" id="IPR036412">
    <property type="entry name" value="HAD-like_sf"/>
</dbReference>
<proteinExistence type="inferred from homology"/>
<gene>
    <name evidence="17" type="ordered locus">Smar_0590</name>
</gene>
<evidence type="ECO:0000313" key="17">
    <source>
        <dbReference type="EMBL" id="ABN69697.1"/>
    </source>
</evidence>
<keyword evidence="6 15" id="KW-0812">Transmembrane</keyword>
<protein>
    <submittedName>
        <fullName evidence="17">Copper-translocating P-type ATPase</fullName>
    </submittedName>
</protein>
<evidence type="ECO:0000256" key="12">
    <source>
        <dbReference type="ARBA" id="ARBA00022989"/>
    </source>
</evidence>
<evidence type="ECO:0000259" key="16">
    <source>
        <dbReference type="Pfam" id="PF00122"/>
    </source>
</evidence>
<dbReference type="NCBIfam" id="TIGR01512">
    <property type="entry name" value="ATPase-IB2_Cd"/>
    <property type="match status" value="1"/>
</dbReference>
<dbReference type="SFLD" id="SFLDF00027">
    <property type="entry name" value="p-type_atpase"/>
    <property type="match status" value="1"/>
</dbReference>
<dbReference type="InterPro" id="IPR023214">
    <property type="entry name" value="HAD_sf"/>
</dbReference>
<feature type="transmembrane region" description="Helical" evidence="15">
    <location>
        <begin position="59"/>
        <end position="82"/>
    </location>
</feature>
<dbReference type="PRINTS" id="PR00119">
    <property type="entry name" value="CATATPASE"/>
</dbReference>
<evidence type="ECO:0000256" key="1">
    <source>
        <dbReference type="ARBA" id="ARBA00004651"/>
    </source>
</evidence>
<dbReference type="STRING" id="399550.Smar_0590"/>
<dbReference type="GO" id="GO:0055070">
    <property type="term" value="P:copper ion homeostasis"/>
    <property type="evidence" value="ECO:0007669"/>
    <property type="project" value="TreeGrafter"/>
</dbReference>
<dbReference type="PANTHER" id="PTHR43520">
    <property type="entry name" value="ATP7, ISOFORM B"/>
    <property type="match status" value="1"/>
</dbReference>
<comment type="subcellular location">
    <subcellularLocation>
        <location evidence="1">Cell membrane</location>
        <topology evidence="1">Multi-pass membrane protein</topology>
    </subcellularLocation>
</comment>
<dbReference type="KEGG" id="smr:Smar_0590"/>
<evidence type="ECO:0000256" key="2">
    <source>
        <dbReference type="ARBA" id="ARBA00006024"/>
    </source>
</evidence>
<keyword evidence="18" id="KW-1185">Reference proteome</keyword>
<dbReference type="NCBIfam" id="TIGR01511">
    <property type="entry name" value="ATPase-IB1_Cu"/>
    <property type="match status" value="1"/>
</dbReference>
<dbReference type="HOGENOM" id="CLU_001771_11_2_2"/>
<dbReference type="Pfam" id="PF00702">
    <property type="entry name" value="Hydrolase"/>
    <property type="match status" value="1"/>
</dbReference>
<evidence type="ECO:0000313" key="18">
    <source>
        <dbReference type="Proteomes" id="UP000000254"/>
    </source>
</evidence>
<keyword evidence="8" id="KW-0547">Nucleotide-binding</keyword>
<dbReference type="NCBIfam" id="TIGR01525">
    <property type="entry name" value="ATPase-IB_hvy"/>
    <property type="match status" value="1"/>
</dbReference>
<dbReference type="FunFam" id="2.70.150.10:FF:000020">
    <property type="entry name" value="Copper-exporting P-type ATPase A"/>
    <property type="match status" value="1"/>
</dbReference>
<keyword evidence="9" id="KW-0067">ATP-binding</keyword>
<dbReference type="InterPro" id="IPR027256">
    <property type="entry name" value="P-typ_ATPase_IB"/>
</dbReference>
<evidence type="ECO:0000256" key="7">
    <source>
        <dbReference type="ARBA" id="ARBA00022723"/>
    </source>
</evidence>
<dbReference type="SUPFAM" id="SSF81665">
    <property type="entry name" value="Calcium ATPase, transmembrane domain M"/>
    <property type="match status" value="1"/>
</dbReference>
<feature type="transmembrane region" description="Helical" evidence="15">
    <location>
        <begin position="94"/>
        <end position="113"/>
    </location>
</feature>
<feature type="transmembrane region" description="Helical" evidence="15">
    <location>
        <begin position="28"/>
        <end position="53"/>
    </location>
</feature>
<dbReference type="Gene3D" id="3.40.50.1000">
    <property type="entry name" value="HAD superfamily/HAD-like"/>
    <property type="match status" value="1"/>
</dbReference>
<evidence type="ECO:0000256" key="10">
    <source>
        <dbReference type="ARBA" id="ARBA00022842"/>
    </source>
</evidence>
<feature type="transmembrane region" description="Helical" evidence="15">
    <location>
        <begin position="271"/>
        <end position="293"/>
    </location>
</feature>
<keyword evidence="13" id="KW-0406">Ion transport</keyword>
<feature type="transmembrane region" description="Helical" evidence="15">
    <location>
        <begin position="305"/>
        <end position="325"/>
    </location>
</feature>